<dbReference type="EMBL" id="CAKLPZ010000001">
    <property type="protein sequence ID" value="CAH0999160.1"/>
    <property type="molecule type" value="Genomic_DNA"/>
</dbReference>
<evidence type="ECO:0000256" key="1">
    <source>
        <dbReference type="ARBA" id="ARBA00006817"/>
    </source>
</evidence>
<protein>
    <recommendedName>
        <fullName evidence="2">Activator of Hsp90 ATPase homologue 1/2-like C-terminal domain-containing protein</fullName>
    </recommendedName>
</protein>
<dbReference type="Gene3D" id="3.30.530.20">
    <property type="match status" value="1"/>
</dbReference>
<gene>
    <name evidence="3" type="ORF">LEM8419_00457</name>
</gene>
<evidence type="ECO:0000313" key="4">
    <source>
        <dbReference type="Proteomes" id="UP000837803"/>
    </source>
</evidence>
<comment type="caution">
    <text evidence="3">The sequence shown here is derived from an EMBL/GenBank/DDBJ whole genome shotgun (WGS) entry which is preliminary data.</text>
</comment>
<dbReference type="Proteomes" id="UP000837803">
    <property type="component" value="Unassembled WGS sequence"/>
</dbReference>
<evidence type="ECO:0000313" key="3">
    <source>
        <dbReference type="EMBL" id="CAH0999160.1"/>
    </source>
</evidence>
<dbReference type="InterPro" id="IPR013538">
    <property type="entry name" value="ASHA1/2-like_C"/>
</dbReference>
<dbReference type="RefSeq" id="WP_238749357.1">
    <property type="nucleotide sequence ID" value="NZ_CAKLPZ010000001.1"/>
</dbReference>
<dbReference type="Pfam" id="PF08327">
    <property type="entry name" value="AHSA1"/>
    <property type="match status" value="1"/>
</dbReference>
<comment type="similarity">
    <text evidence="1">Belongs to the AHA1 family.</text>
</comment>
<dbReference type="InterPro" id="IPR023393">
    <property type="entry name" value="START-like_dom_sf"/>
</dbReference>
<accession>A0ABM9AXZ1</accession>
<proteinExistence type="inferred from homology"/>
<organism evidence="3 4">
    <name type="scientific">Neolewinella maritima</name>
    <dbReference type="NCBI Taxonomy" id="1383882"/>
    <lineage>
        <taxon>Bacteria</taxon>
        <taxon>Pseudomonadati</taxon>
        <taxon>Bacteroidota</taxon>
        <taxon>Saprospiria</taxon>
        <taxon>Saprospirales</taxon>
        <taxon>Lewinellaceae</taxon>
        <taxon>Neolewinella</taxon>
    </lineage>
</organism>
<feature type="domain" description="Activator of Hsp90 ATPase homologue 1/2-like C-terminal" evidence="2">
    <location>
        <begin position="14"/>
        <end position="135"/>
    </location>
</feature>
<sequence length="141" mass="15979">MATAQLTASTTVPASPSETWHYYTESEHVINWNFASEDWHCPAAVNDLRVGGEFKITMAAKDGSMSFDLQGTYDEVEPTTHIAYTLENDRQVRVDFKQADSGTTVTVKFDPDDSNNHDQQQQGWQHILDNFRTYVTRTETA</sequence>
<reference evidence="3" key="1">
    <citation type="submission" date="2021-12" db="EMBL/GenBank/DDBJ databases">
        <authorList>
            <person name="Rodrigo-Torres L."/>
            <person name="Arahal R. D."/>
            <person name="Lucena T."/>
        </authorList>
    </citation>
    <scope>NUCLEOTIDE SEQUENCE</scope>
    <source>
        <strain evidence="3">CECT 8419</strain>
    </source>
</reference>
<name>A0ABM9AXZ1_9BACT</name>
<evidence type="ECO:0000259" key="2">
    <source>
        <dbReference type="Pfam" id="PF08327"/>
    </source>
</evidence>
<dbReference type="SUPFAM" id="SSF55961">
    <property type="entry name" value="Bet v1-like"/>
    <property type="match status" value="1"/>
</dbReference>
<keyword evidence="4" id="KW-1185">Reference proteome</keyword>